<dbReference type="EMBL" id="JAVIKH010000003">
    <property type="protein sequence ID" value="MDX8335570.1"/>
    <property type="molecule type" value="Genomic_DNA"/>
</dbReference>
<protein>
    <submittedName>
        <fullName evidence="2">Uncharacterized protein</fullName>
    </submittedName>
</protein>
<feature type="transmembrane region" description="Helical" evidence="1">
    <location>
        <begin position="20"/>
        <end position="39"/>
    </location>
</feature>
<sequence length="45" mass="5453">MLEKKRTNNNSLIDYSAKFYLFPLLLIGLILRNLDSFFIKLKYQR</sequence>
<keyword evidence="1" id="KW-0472">Membrane</keyword>
<proteinExistence type="predicted"/>
<keyword evidence="1" id="KW-0812">Transmembrane</keyword>
<keyword evidence="3" id="KW-1185">Reference proteome</keyword>
<name>A0ABU4W8T2_9FUSO</name>
<accession>A0ABU4W8T2</accession>
<organism evidence="2 3">
    <name type="scientific">Candidatus Cetobacterium colombiensis</name>
    <dbReference type="NCBI Taxonomy" id="3073100"/>
    <lineage>
        <taxon>Bacteria</taxon>
        <taxon>Fusobacteriati</taxon>
        <taxon>Fusobacteriota</taxon>
        <taxon>Fusobacteriia</taxon>
        <taxon>Fusobacteriales</taxon>
        <taxon>Fusobacteriaceae</taxon>
        <taxon>Cetobacterium</taxon>
    </lineage>
</organism>
<comment type="caution">
    <text evidence="2">The sequence shown here is derived from an EMBL/GenBank/DDBJ whole genome shotgun (WGS) entry which is preliminary data.</text>
</comment>
<evidence type="ECO:0000313" key="3">
    <source>
        <dbReference type="Proteomes" id="UP001279681"/>
    </source>
</evidence>
<keyword evidence="1" id="KW-1133">Transmembrane helix</keyword>
<gene>
    <name evidence="2" type="ORF">RFV38_03490</name>
</gene>
<dbReference type="RefSeq" id="WP_320312979.1">
    <property type="nucleotide sequence ID" value="NZ_JAVIKH010000003.1"/>
</dbReference>
<evidence type="ECO:0000313" key="2">
    <source>
        <dbReference type="EMBL" id="MDX8335570.1"/>
    </source>
</evidence>
<evidence type="ECO:0000256" key="1">
    <source>
        <dbReference type="SAM" id="Phobius"/>
    </source>
</evidence>
<reference evidence="3" key="1">
    <citation type="submission" date="2023-07" db="EMBL/GenBank/DDBJ databases">
        <authorList>
            <person name="Colorado M.A."/>
            <person name="Villamil L.M."/>
            <person name="Melo J.F."/>
            <person name="Rodriguez J.A."/>
            <person name="Ruiz R.Y."/>
        </authorList>
    </citation>
    <scope>NUCLEOTIDE SEQUENCE [LARGE SCALE GENOMIC DNA]</scope>
    <source>
        <strain evidence="3">C33</strain>
    </source>
</reference>
<dbReference type="Proteomes" id="UP001279681">
    <property type="component" value="Unassembled WGS sequence"/>
</dbReference>